<evidence type="ECO:0000259" key="1">
    <source>
        <dbReference type="Pfam" id="PF12804"/>
    </source>
</evidence>
<dbReference type="SUPFAM" id="SSF53448">
    <property type="entry name" value="Nucleotide-diphospho-sugar transferases"/>
    <property type="match status" value="1"/>
</dbReference>
<feature type="domain" description="MobA-like NTP transferase" evidence="1">
    <location>
        <begin position="24"/>
        <end position="183"/>
    </location>
</feature>
<dbReference type="InterPro" id="IPR025877">
    <property type="entry name" value="MobA-like_NTP_Trfase"/>
</dbReference>
<organism evidence="2 3">
    <name type="scientific">Echinicola rosea</name>
    <dbReference type="NCBI Taxonomy" id="1807691"/>
    <lineage>
        <taxon>Bacteria</taxon>
        <taxon>Pseudomonadati</taxon>
        <taxon>Bacteroidota</taxon>
        <taxon>Cytophagia</taxon>
        <taxon>Cytophagales</taxon>
        <taxon>Cyclobacteriaceae</taxon>
        <taxon>Echinicola</taxon>
    </lineage>
</organism>
<evidence type="ECO:0000313" key="3">
    <source>
        <dbReference type="Proteomes" id="UP000647339"/>
    </source>
</evidence>
<protein>
    <recommendedName>
        <fullName evidence="1">MobA-like NTP transferase domain-containing protein</fullName>
    </recommendedName>
</protein>
<dbReference type="Pfam" id="PF12804">
    <property type="entry name" value="NTP_transf_3"/>
    <property type="match status" value="1"/>
</dbReference>
<dbReference type="RefSeq" id="WP_015267890.1">
    <property type="nucleotide sequence ID" value="NZ_BMIU01000020.1"/>
</dbReference>
<comment type="caution">
    <text evidence="2">The sequence shown here is derived from an EMBL/GenBank/DDBJ whole genome shotgun (WGS) entry which is preliminary data.</text>
</comment>
<dbReference type="InterPro" id="IPR029044">
    <property type="entry name" value="Nucleotide-diphossugar_trans"/>
</dbReference>
<reference evidence="3" key="1">
    <citation type="journal article" date="2019" name="Int. J. Syst. Evol. Microbiol.">
        <title>The Global Catalogue of Microorganisms (GCM) 10K type strain sequencing project: providing services to taxonomists for standard genome sequencing and annotation.</title>
        <authorList>
            <consortium name="The Broad Institute Genomics Platform"/>
            <consortium name="The Broad Institute Genome Sequencing Center for Infectious Disease"/>
            <person name="Wu L."/>
            <person name="Ma J."/>
        </authorList>
    </citation>
    <scope>NUCLEOTIDE SEQUENCE [LARGE SCALE GENOMIC DNA]</scope>
    <source>
        <strain evidence="3">CGMCC 1.15407</strain>
    </source>
</reference>
<evidence type="ECO:0000313" key="2">
    <source>
        <dbReference type="EMBL" id="GGF43172.1"/>
    </source>
</evidence>
<dbReference type="CDD" id="cd04182">
    <property type="entry name" value="GT_2_like_f"/>
    <property type="match status" value="1"/>
</dbReference>
<proteinExistence type="predicted"/>
<dbReference type="PANTHER" id="PTHR43777:SF1">
    <property type="entry name" value="MOLYBDENUM COFACTOR CYTIDYLYLTRANSFERASE"/>
    <property type="match status" value="1"/>
</dbReference>
<keyword evidence="3" id="KW-1185">Reference proteome</keyword>
<dbReference type="Gene3D" id="3.90.550.10">
    <property type="entry name" value="Spore Coat Polysaccharide Biosynthesis Protein SpsA, Chain A"/>
    <property type="match status" value="1"/>
</dbReference>
<dbReference type="EMBL" id="BMIU01000020">
    <property type="protein sequence ID" value="GGF43172.1"/>
    <property type="molecule type" value="Genomic_DNA"/>
</dbReference>
<sequence>MKNKQIIKSDKESCDVNTGKYGIIILAAGNSIRLGKDKQMLRVQGETLLKRSSKKALAAKPDQVVVVLGEKAHLHQKELQGLDLSIALNSGSSEGIASSIRIGIDHLQSLYPAIEYAIIMLCDQPYVTSGHLKGLIDLQYQSKAKIVASFYGGQKGVPALFHRSCFPRLMELKGNSGAKQLFADFEGLETLALSKGEVDIDTMEDYLNLIDRLGV</sequence>
<accession>A0ABQ1V954</accession>
<dbReference type="PANTHER" id="PTHR43777">
    <property type="entry name" value="MOLYBDENUM COFACTOR CYTIDYLYLTRANSFERASE"/>
    <property type="match status" value="1"/>
</dbReference>
<name>A0ABQ1V954_9BACT</name>
<dbReference type="Proteomes" id="UP000647339">
    <property type="component" value="Unassembled WGS sequence"/>
</dbReference>
<gene>
    <name evidence="2" type="ORF">GCM10011339_34610</name>
</gene>